<accession>A0AAJ1JA73</accession>
<evidence type="ECO:0000313" key="3">
    <source>
        <dbReference type="Proteomes" id="UP001222434"/>
    </source>
</evidence>
<dbReference type="EMBL" id="JAILSO010000088">
    <property type="protein sequence ID" value="MDE1480005.1"/>
    <property type="molecule type" value="Genomic_DNA"/>
</dbReference>
<evidence type="ECO:0000259" key="1">
    <source>
        <dbReference type="Pfam" id="PF13391"/>
    </source>
</evidence>
<feature type="domain" description="HNH nuclease" evidence="1">
    <location>
        <begin position="208"/>
        <end position="259"/>
    </location>
</feature>
<name>A0AAJ1JA73_XENBV</name>
<sequence>MNYLPRNEVINTLIKKKFYLVGNPERTKATQYRHNNLRDSVYVKKPNNSNRYKISTHLVISPEFEKHLDKILEIPGVSRLKVGKISEYRYNTGYTTFPKRKKEPENVSETNYGFDFAFSNNTSLNTFLDLLITLDNSHISTFSNHALAPHNKNEKQSIDKANSSNTILNSETIESSISVIDTEREALIKACIGQNSYREALLNFWGGCAVTGCDEPDMLRASHIKPWKIANATERLDKFNGLLLTPNLDVAFDQGLRTFSSDGTICISSRLKRVGHSLGIHEGLCLKKLGKQHIAYLEWHRINIFKE</sequence>
<dbReference type="AlphaFoldDB" id="A0AAJ1JA73"/>
<dbReference type="Proteomes" id="UP001222434">
    <property type="component" value="Unassembled WGS sequence"/>
</dbReference>
<keyword evidence="2" id="KW-0540">Nuclease</keyword>
<dbReference type="InterPro" id="IPR003615">
    <property type="entry name" value="HNH_nuc"/>
</dbReference>
<comment type="caution">
    <text evidence="2">The sequence shown here is derived from an EMBL/GenBank/DDBJ whole genome shotgun (WGS) entry which is preliminary data.</text>
</comment>
<proteinExistence type="predicted"/>
<gene>
    <name evidence="2" type="ORF">KKJ01_17705</name>
</gene>
<reference evidence="2" key="1">
    <citation type="submission" date="2021-08" db="EMBL/GenBank/DDBJ databases">
        <authorList>
            <person name="Papudeshi B."/>
            <person name="Bashey-Visser F."/>
        </authorList>
    </citation>
    <scope>NUCLEOTIDE SEQUENCE</scope>
    <source>
        <strain evidence="2">MC_266_E_2016</strain>
    </source>
</reference>
<evidence type="ECO:0000313" key="2">
    <source>
        <dbReference type="EMBL" id="MDE1480005.1"/>
    </source>
</evidence>
<protein>
    <submittedName>
        <fullName evidence="2">HNH endonuclease</fullName>
    </submittedName>
</protein>
<organism evidence="2 3">
    <name type="scientific">Xenorhabdus bovienii</name>
    <name type="common">Xenorhabdus nematophila subsp. bovienii</name>
    <dbReference type="NCBI Taxonomy" id="40576"/>
    <lineage>
        <taxon>Bacteria</taxon>
        <taxon>Pseudomonadati</taxon>
        <taxon>Pseudomonadota</taxon>
        <taxon>Gammaproteobacteria</taxon>
        <taxon>Enterobacterales</taxon>
        <taxon>Morganellaceae</taxon>
        <taxon>Xenorhabdus</taxon>
    </lineage>
</organism>
<keyword evidence="2" id="KW-0378">Hydrolase</keyword>
<dbReference type="Pfam" id="PF13391">
    <property type="entry name" value="HNH_2"/>
    <property type="match status" value="1"/>
</dbReference>
<reference evidence="2" key="2">
    <citation type="journal article" date="2022" name="J. Evol. Biol.">
        <title>Pre- and post-association barriers to host switching in sympatric mutualists.</title>
        <authorList>
            <person name="Dinges Z.M."/>
            <person name="Phillips R.K."/>
            <person name="Lively C.M."/>
            <person name="Bashey F."/>
        </authorList>
    </citation>
    <scope>NUCLEOTIDE SEQUENCE</scope>
    <source>
        <strain evidence="2">MC_266_E_2016</strain>
    </source>
</reference>
<keyword evidence="2" id="KW-0255">Endonuclease</keyword>
<dbReference type="RefSeq" id="WP_274713471.1">
    <property type="nucleotide sequence ID" value="NZ_JAILSO010000088.1"/>
</dbReference>
<dbReference type="GO" id="GO:0004519">
    <property type="term" value="F:endonuclease activity"/>
    <property type="evidence" value="ECO:0007669"/>
    <property type="project" value="UniProtKB-KW"/>
</dbReference>